<dbReference type="EMBL" id="JANBPW010000208">
    <property type="protein sequence ID" value="KAJ1950416.1"/>
    <property type="molecule type" value="Genomic_DNA"/>
</dbReference>
<accession>A0ACC1JGB5</accession>
<evidence type="ECO:0000313" key="1">
    <source>
        <dbReference type="EMBL" id="KAJ1950416.1"/>
    </source>
</evidence>
<proteinExistence type="predicted"/>
<organism evidence="1 2">
    <name type="scientific">Linderina macrospora</name>
    <dbReference type="NCBI Taxonomy" id="4868"/>
    <lineage>
        <taxon>Eukaryota</taxon>
        <taxon>Fungi</taxon>
        <taxon>Fungi incertae sedis</taxon>
        <taxon>Zoopagomycota</taxon>
        <taxon>Kickxellomycotina</taxon>
        <taxon>Kickxellomycetes</taxon>
        <taxon>Kickxellales</taxon>
        <taxon>Kickxellaceae</taxon>
        <taxon>Linderina</taxon>
    </lineage>
</organism>
<evidence type="ECO:0000313" key="2">
    <source>
        <dbReference type="Proteomes" id="UP001150603"/>
    </source>
</evidence>
<sequence length="208" mass="22322">MPFISQDIYKAPPNLEWQPPAQNVQSKLIGDTEGHVRRNRDSDNDDEYGAADQYNPLAASDAKDGVQKSSVFKLGSELSKRFQKPRGAAPRASALAANSRPKHAAAQPPPPDNSAANEQTNNGDNAEDASTNSNVRPAREHKKHGGHRHGRRGSDQPTKNVLAAAMVPSMVASSVGIGMSTSAMPPNQMSFADMVDKELEKPPRPPTP</sequence>
<dbReference type="Proteomes" id="UP001150603">
    <property type="component" value="Unassembled WGS sequence"/>
</dbReference>
<keyword evidence="2" id="KW-1185">Reference proteome</keyword>
<comment type="caution">
    <text evidence="1">The sequence shown here is derived from an EMBL/GenBank/DDBJ whole genome shotgun (WGS) entry which is preliminary data.</text>
</comment>
<reference evidence="1" key="1">
    <citation type="submission" date="2022-07" db="EMBL/GenBank/DDBJ databases">
        <title>Phylogenomic reconstructions and comparative analyses of Kickxellomycotina fungi.</title>
        <authorList>
            <person name="Reynolds N.K."/>
            <person name="Stajich J.E."/>
            <person name="Barry K."/>
            <person name="Grigoriev I.V."/>
            <person name="Crous P."/>
            <person name="Smith M.E."/>
        </authorList>
    </citation>
    <scope>NUCLEOTIDE SEQUENCE</scope>
    <source>
        <strain evidence="1">NRRL 5244</strain>
    </source>
</reference>
<protein>
    <submittedName>
        <fullName evidence="1">Uncharacterized protein</fullName>
    </submittedName>
</protein>
<gene>
    <name evidence="1" type="ORF">FBU59_000693</name>
</gene>
<name>A0ACC1JGB5_9FUNG</name>